<proteinExistence type="inferred from homology"/>
<feature type="active site" evidence="6">
    <location>
        <position position="790"/>
    </location>
</feature>
<dbReference type="FunFam" id="3.40.309.10:FF:000005">
    <property type="entry name" value="1-pyrroline-5-carboxylate dehydrogenase 1"/>
    <property type="match status" value="1"/>
</dbReference>
<dbReference type="Pfam" id="PF01619">
    <property type="entry name" value="Pro_dh"/>
    <property type="match status" value="1"/>
</dbReference>
<keyword evidence="12" id="KW-1185">Reference proteome</keyword>
<dbReference type="GO" id="GO:0003842">
    <property type="term" value="F:L-glutamate gamma-semialdehyde dehydrogenase activity"/>
    <property type="evidence" value="ECO:0007669"/>
    <property type="project" value="UniProtKB-EC"/>
</dbReference>
<dbReference type="SUPFAM" id="SSF53720">
    <property type="entry name" value="ALDH-like"/>
    <property type="match status" value="1"/>
</dbReference>
<dbReference type="InterPro" id="IPR016163">
    <property type="entry name" value="Ald_DH_C"/>
</dbReference>
<comment type="pathway">
    <text evidence="1">Amino-acid degradation; L-proline degradation into L-glutamate; L-glutamate from L-proline: step 2/2.</text>
</comment>
<evidence type="ECO:0000256" key="4">
    <source>
        <dbReference type="ARBA" id="ARBA00023027"/>
    </source>
</evidence>
<feature type="domain" description="Aldehyde dehydrogenase" evidence="9">
    <location>
        <begin position="548"/>
        <end position="984"/>
    </location>
</feature>
<dbReference type="PROSITE" id="PS00070">
    <property type="entry name" value="ALDEHYDE_DEHYDR_CYS"/>
    <property type="match status" value="1"/>
</dbReference>
<keyword evidence="4" id="KW-0520">NAD</keyword>
<comment type="similarity">
    <text evidence="8">Belongs to the aldehyde dehydrogenase family.</text>
</comment>
<evidence type="ECO:0000259" key="9">
    <source>
        <dbReference type="Pfam" id="PF00171"/>
    </source>
</evidence>
<evidence type="ECO:0000256" key="2">
    <source>
        <dbReference type="ARBA" id="ARBA00012884"/>
    </source>
</evidence>
<dbReference type="Gene3D" id="3.40.309.10">
    <property type="entry name" value="Aldehyde Dehydrogenase, Chain A, domain 2"/>
    <property type="match status" value="1"/>
</dbReference>
<gene>
    <name evidence="11" type="ORF">CP985_07520</name>
</gene>
<dbReference type="EC" id="1.2.1.88" evidence="2"/>
<dbReference type="RefSeq" id="WP_114841942.1">
    <property type="nucleotide sequence ID" value="NZ_CP031219.1"/>
</dbReference>
<dbReference type="PANTHER" id="PTHR42862:SF1">
    <property type="entry name" value="DELTA-1-PYRROLINE-5-CARBOXYLATE DEHYDROGENASE 2, ISOFORM A-RELATED"/>
    <property type="match status" value="1"/>
</dbReference>
<evidence type="ECO:0000256" key="1">
    <source>
        <dbReference type="ARBA" id="ARBA00004786"/>
    </source>
</evidence>
<dbReference type="SUPFAM" id="SSF51730">
    <property type="entry name" value="FAD-linked oxidoreductase"/>
    <property type="match status" value="1"/>
</dbReference>
<evidence type="ECO:0000313" key="12">
    <source>
        <dbReference type="Proteomes" id="UP000290092"/>
    </source>
</evidence>
<name>A0AAX2AFU5_9BACT</name>
<organism evidence="11 12">
    <name type="scientific">Malaciobacter mytili LMG 24559</name>
    <dbReference type="NCBI Taxonomy" id="1032238"/>
    <lineage>
        <taxon>Bacteria</taxon>
        <taxon>Pseudomonadati</taxon>
        <taxon>Campylobacterota</taxon>
        <taxon>Epsilonproteobacteria</taxon>
        <taxon>Campylobacterales</taxon>
        <taxon>Arcobacteraceae</taxon>
        <taxon>Malaciobacter</taxon>
    </lineage>
</organism>
<comment type="caution">
    <text evidence="11">The sequence shown here is derived from an EMBL/GenBank/DDBJ whole genome shotgun (WGS) entry which is preliminary data.</text>
</comment>
<dbReference type="InterPro" id="IPR002872">
    <property type="entry name" value="Proline_DH_dom"/>
</dbReference>
<evidence type="ECO:0000259" key="10">
    <source>
        <dbReference type="Pfam" id="PF01619"/>
    </source>
</evidence>
<protein>
    <recommendedName>
        <fullName evidence="2">L-glutamate gamma-semialdehyde dehydrogenase</fullName>
        <ecNumber evidence="2">1.2.1.88</ecNumber>
    </recommendedName>
</protein>
<dbReference type="InterPro" id="IPR016162">
    <property type="entry name" value="Ald_DH_N"/>
</dbReference>
<comment type="catalytic activity">
    <reaction evidence="5">
        <text>L-glutamate 5-semialdehyde + NAD(+) + H2O = L-glutamate + NADH + 2 H(+)</text>
        <dbReference type="Rhea" id="RHEA:30235"/>
        <dbReference type="ChEBI" id="CHEBI:15377"/>
        <dbReference type="ChEBI" id="CHEBI:15378"/>
        <dbReference type="ChEBI" id="CHEBI:29985"/>
        <dbReference type="ChEBI" id="CHEBI:57540"/>
        <dbReference type="ChEBI" id="CHEBI:57945"/>
        <dbReference type="ChEBI" id="CHEBI:58066"/>
        <dbReference type="EC" id="1.2.1.88"/>
    </reaction>
</comment>
<dbReference type="Proteomes" id="UP000290092">
    <property type="component" value="Unassembled WGS sequence"/>
</dbReference>
<dbReference type="InterPro" id="IPR025703">
    <property type="entry name" value="Bifunct_PutA"/>
</dbReference>
<dbReference type="InterPro" id="IPR015590">
    <property type="entry name" value="Aldehyde_DH_dom"/>
</dbReference>
<dbReference type="GO" id="GO:0010133">
    <property type="term" value="P:L-proline catabolic process to L-glutamate"/>
    <property type="evidence" value="ECO:0007669"/>
    <property type="project" value="InterPro"/>
</dbReference>
<evidence type="ECO:0000256" key="5">
    <source>
        <dbReference type="ARBA" id="ARBA00048142"/>
    </source>
</evidence>
<dbReference type="Gene3D" id="3.20.20.220">
    <property type="match status" value="1"/>
</dbReference>
<accession>A0AAX2AFU5</accession>
<dbReference type="InterPro" id="IPR029041">
    <property type="entry name" value="FAD-linked_oxidoreductase-like"/>
</dbReference>
<evidence type="ECO:0000256" key="7">
    <source>
        <dbReference type="PROSITE-ProRule" id="PRU10007"/>
    </source>
</evidence>
<dbReference type="EMBL" id="NXID01000024">
    <property type="protein sequence ID" value="RXK15599.1"/>
    <property type="molecule type" value="Genomic_DNA"/>
</dbReference>
<dbReference type="GO" id="GO:0003700">
    <property type="term" value="F:DNA-binding transcription factor activity"/>
    <property type="evidence" value="ECO:0007669"/>
    <property type="project" value="InterPro"/>
</dbReference>
<dbReference type="Gene3D" id="3.40.605.10">
    <property type="entry name" value="Aldehyde Dehydrogenase, Chain A, domain 1"/>
    <property type="match status" value="1"/>
</dbReference>
<dbReference type="InterPro" id="IPR016160">
    <property type="entry name" value="Ald_DH_CS_CYS"/>
</dbReference>
<feature type="domain" description="Proline dehydrogenase" evidence="10">
    <location>
        <begin position="131"/>
        <end position="430"/>
    </location>
</feature>
<dbReference type="InterPro" id="IPR016161">
    <property type="entry name" value="Ald_DH/histidinol_DH"/>
</dbReference>
<dbReference type="AlphaFoldDB" id="A0AAX2AFU5"/>
<dbReference type="InterPro" id="IPR029510">
    <property type="entry name" value="Ald_DH_CS_GLU"/>
</dbReference>
<dbReference type="GO" id="GO:0009898">
    <property type="term" value="C:cytoplasmic side of plasma membrane"/>
    <property type="evidence" value="ECO:0007669"/>
    <property type="project" value="TreeGrafter"/>
</dbReference>
<reference evidence="11 12" key="1">
    <citation type="submission" date="2017-09" db="EMBL/GenBank/DDBJ databases">
        <title>Genomics of the genus Arcobacter.</title>
        <authorList>
            <person name="Perez-Cataluna A."/>
            <person name="Figueras M.J."/>
            <person name="Salas-Masso N."/>
        </authorList>
    </citation>
    <scope>NUCLEOTIDE SEQUENCE [LARGE SCALE GENOMIC DNA]</scope>
    <source>
        <strain evidence="11 12">CECT 7386</strain>
    </source>
</reference>
<dbReference type="PANTHER" id="PTHR42862">
    <property type="entry name" value="DELTA-1-PYRROLINE-5-CARBOXYLATE DEHYDROGENASE 1, ISOFORM A-RELATED"/>
    <property type="match status" value="1"/>
</dbReference>
<evidence type="ECO:0000313" key="11">
    <source>
        <dbReference type="EMBL" id="RXK15599.1"/>
    </source>
</evidence>
<evidence type="ECO:0000256" key="8">
    <source>
        <dbReference type="RuleBase" id="RU003345"/>
    </source>
</evidence>
<sequence length="1192" mass="136028">MKNEQELIDSAIELAEKWQNRATQLVSDFDREFYVKMNKMLEHPQDKALLIELMDQCFRTKSNERIANQIIFLLEKHGMAHFFTTKDRTLLWLFQNIGKFLPNISVPLFINQIREDTKTVVIKGEKEVFNAHLEKRKKEGTRVNINLIGEVVLGEEEATERMQKYLKALENPNIDYISIKISTIFSQINPLNFEGTVNILVEKLTKIYEQAKKYPYIAPDGTRSNKFINLDMEEYRDLAITVEVFKRTLEQPQFKDFYAGIVLQAYLPDSYLWQQDLCSWAKQRVENGGSPIKFRLVKGANMEMEETEASQKHWEMVTYTDKSDTDSNYKRMVKYALDKENAPYMNVGTASHNLFELAYATVLAENNNTSEFHTLEMLEGMSEAARLAIKEISKSVILYAPTAAKEQFTNAIAYLVRRLDENTGPNNFIRYSFGLKVGTKDWNMQKELFLKSFDYEKTSFVGSKRKQNRLEENWADYNNSSYDTNKYHAEADTDFVLPANQEWAKNIITKWKNSKDTLHKVKPVVVAGKEITEDRKIYEAIDKSQLHEGVLAGKFAMANEQDLKEAVDIAKADIDGWRTLSYEQRHAILKQAAIKVREKRADLIGIAASEVGKVFTETDVEVSEAVDFIEFYSYATRYFQEYKNLEFKGKGVGVVVPPWNFPVAIPLGGIAATLAAGNTVIIKPATVAALTAYEMCKCFWEAGISKNTLQFVPCAGALAGEHLIANKDVDFVILTGGEDTAATMLKTRPDLFLTAETGGKDATIVTNMADRDQAVKNVCQSAFGNSGQKCSATSLLVLEEEVYNDENFKKALIDTAKSMSVGSVWDFKNRIGTLANKVSGKLKEAIERVEEGEEWILEPTYAQNNEYMLRPAIKWGVKEKSFMHLNELFGPVLAVMKAKNLKHAVDIVNSTGYGLTSGIESLDEREVEYWKANLKAGNLYINRGTTGAIVLRQPFGGMGKSAIGAGRKVGIFNYITQFMDFKEVDKPQNVRSFHTELTRYITSCKEKFSSDINEFEKLEAALQSYYHNYHTEFSVEKDYCKVRGEDNHFRYLPLHRILIRVSNDDTLFEVVSRILAARVSKVNFSVSIDNNPKIEEFLKEATVLFTSKDRIVKHTDEELVEVLGSYERIIYSDIKKVPEMIFEAATNHLETFIIRMKPMMEGRIELLNYFKEQSVSHSFHRYGNIGARENKK</sequence>
<dbReference type="PIRSF" id="PIRSF000197">
    <property type="entry name" value="Bifunct_PutA"/>
    <property type="match status" value="1"/>
</dbReference>
<keyword evidence="3 8" id="KW-0560">Oxidoreductase</keyword>
<evidence type="ECO:0000256" key="3">
    <source>
        <dbReference type="ARBA" id="ARBA00023002"/>
    </source>
</evidence>
<dbReference type="PROSITE" id="PS00687">
    <property type="entry name" value="ALDEHYDE_DEHYDR_GLU"/>
    <property type="match status" value="1"/>
</dbReference>
<evidence type="ECO:0000256" key="6">
    <source>
        <dbReference type="PIRSR" id="PIRSR000197-1"/>
    </source>
</evidence>
<dbReference type="InterPro" id="IPR050485">
    <property type="entry name" value="Proline_metab_enzyme"/>
</dbReference>
<dbReference type="Pfam" id="PF00171">
    <property type="entry name" value="Aldedh"/>
    <property type="match status" value="1"/>
</dbReference>
<dbReference type="KEGG" id="amyt:AMYT_1514"/>
<feature type="active site" evidence="6 7">
    <location>
        <position position="756"/>
    </location>
</feature>
<dbReference type="GO" id="GO:0004657">
    <property type="term" value="F:proline dehydrogenase activity"/>
    <property type="evidence" value="ECO:0007669"/>
    <property type="project" value="InterPro"/>
</dbReference>